<dbReference type="InterPro" id="IPR050109">
    <property type="entry name" value="HTH-type_TetR-like_transc_reg"/>
</dbReference>
<dbReference type="PANTHER" id="PTHR30055">
    <property type="entry name" value="HTH-TYPE TRANSCRIPTIONAL REGULATOR RUTR"/>
    <property type="match status" value="1"/>
</dbReference>
<keyword evidence="1" id="KW-0805">Transcription regulation</keyword>
<dbReference type="InterPro" id="IPR036271">
    <property type="entry name" value="Tet_transcr_reg_TetR-rel_C_sf"/>
</dbReference>
<reference evidence="6" key="1">
    <citation type="submission" date="2021-04" db="EMBL/GenBank/DDBJ databases">
        <title>Dactylosporangium aurantiacum NRRL B-8018 full assembly.</title>
        <authorList>
            <person name="Hartkoorn R.C."/>
            <person name="Beaudoing E."/>
            <person name="Hot D."/>
        </authorList>
    </citation>
    <scope>NUCLEOTIDE SEQUENCE</scope>
    <source>
        <strain evidence="6">NRRL B-8018</strain>
    </source>
</reference>
<evidence type="ECO:0000313" key="7">
    <source>
        <dbReference type="Proteomes" id="UP001058003"/>
    </source>
</evidence>
<name>A0A9Q9IF74_9ACTN</name>
<keyword evidence="2 4" id="KW-0238">DNA-binding</keyword>
<dbReference type="KEGG" id="daur:Daura_42500"/>
<dbReference type="InterPro" id="IPR001647">
    <property type="entry name" value="HTH_TetR"/>
</dbReference>
<protein>
    <submittedName>
        <fullName evidence="6">Helix-turn-helix transcriptional regulator</fullName>
    </submittedName>
</protein>
<dbReference type="PANTHER" id="PTHR30055:SF234">
    <property type="entry name" value="HTH-TYPE TRANSCRIPTIONAL REGULATOR BETI"/>
    <property type="match status" value="1"/>
</dbReference>
<dbReference type="RefSeq" id="WP_052386012.1">
    <property type="nucleotide sequence ID" value="NZ_CP073767.1"/>
</dbReference>
<dbReference type="GO" id="GO:0000976">
    <property type="term" value="F:transcription cis-regulatory region binding"/>
    <property type="evidence" value="ECO:0007669"/>
    <property type="project" value="TreeGrafter"/>
</dbReference>
<evidence type="ECO:0000256" key="3">
    <source>
        <dbReference type="ARBA" id="ARBA00023163"/>
    </source>
</evidence>
<evidence type="ECO:0000259" key="5">
    <source>
        <dbReference type="PROSITE" id="PS50977"/>
    </source>
</evidence>
<evidence type="ECO:0000313" key="6">
    <source>
        <dbReference type="EMBL" id="UWZ53180.1"/>
    </source>
</evidence>
<dbReference type="Gene3D" id="1.10.357.10">
    <property type="entry name" value="Tetracycline Repressor, domain 2"/>
    <property type="match status" value="1"/>
</dbReference>
<accession>A0A9Q9IF74</accession>
<keyword evidence="7" id="KW-1185">Reference proteome</keyword>
<evidence type="ECO:0000256" key="1">
    <source>
        <dbReference type="ARBA" id="ARBA00023015"/>
    </source>
</evidence>
<organism evidence="6 7">
    <name type="scientific">Dactylosporangium aurantiacum</name>
    <dbReference type="NCBI Taxonomy" id="35754"/>
    <lineage>
        <taxon>Bacteria</taxon>
        <taxon>Bacillati</taxon>
        <taxon>Actinomycetota</taxon>
        <taxon>Actinomycetes</taxon>
        <taxon>Micromonosporales</taxon>
        <taxon>Micromonosporaceae</taxon>
        <taxon>Dactylosporangium</taxon>
    </lineage>
</organism>
<dbReference type="Proteomes" id="UP001058003">
    <property type="component" value="Chromosome"/>
</dbReference>
<keyword evidence="3" id="KW-0804">Transcription</keyword>
<gene>
    <name evidence="6" type="ORF">Daura_42500</name>
</gene>
<feature type="DNA-binding region" description="H-T-H motif" evidence="4">
    <location>
        <begin position="34"/>
        <end position="53"/>
    </location>
</feature>
<evidence type="ECO:0000256" key="2">
    <source>
        <dbReference type="ARBA" id="ARBA00023125"/>
    </source>
</evidence>
<dbReference type="SUPFAM" id="SSF48498">
    <property type="entry name" value="Tetracyclin repressor-like, C-terminal domain"/>
    <property type="match status" value="1"/>
</dbReference>
<dbReference type="OrthoDB" id="9795011at2"/>
<dbReference type="InterPro" id="IPR049445">
    <property type="entry name" value="TetR_SbtR-like_C"/>
</dbReference>
<dbReference type="EMBL" id="CP073767">
    <property type="protein sequence ID" value="UWZ53180.1"/>
    <property type="molecule type" value="Genomic_DNA"/>
</dbReference>
<evidence type="ECO:0000256" key="4">
    <source>
        <dbReference type="PROSITE-ProRule" id="PRU00335"/>
    </source>
</evidence>
<dbReference type="Pfam" id="PF21597">
    <property type="entry name" value="TetR_C_43"/>
    <property type="match status" value="1"/>
</dbReference>
<dbReference type="PROSITE" id="PS50977">
    <property type="entry name" value="HTH_TETR_2"/>
    <property type="match status" value="1"/>
</dbReference>
<dbReference type="AlphaFoldDB" id="A0A9Q9IF74"/>
<dbReference type="SUPFAM" id="SSF46689">
    <property type="entry name" value="Homeodomain-like"/>
    <property type="match status" value="1"/>
</dbReference>
<dbReference type="GO" id="GO:0003700">
    <property type="term" value="F:DNA-binding transcription factor activity"/>
    <property type="evidence" value="ECO:0007669"/>
    <property type="project" value="TreeGrafter"/>
</dbReference>
<feature type="domain" description="HTH tetR-type" evidence="5">
    <location>
        <begin position="13"/>
        <end position="71"/>
    </location>
</feature>
<proteinExistence type="predicted"/>
<dbReference type="Pfam" id="PF00440">
    <property type="entry name" value="TetR_N"/>
    <property type="match status" value="1"/>
</dbReference>
<sequence length="218" mass="23529">MTTNLSGRRVQAARNDGVILAAARDVFLEDPKAPIAAVAERAGVGISALYRRYKGKDELLRTLCHDGLRTYIAEAEGAAGEPDGWAALVRFLRGVVDADVHSLTVHLAGTFAPTPQMHADAVRAGDLAADLVARAHEDGSLRPDVVVADVTLILEACAAIRVPDRDRTAELRRRHLALMLDGMRRRDTAALPGPPPGAAELNWRWAQSRQPAQRDAPE</sequence>
<dbReference type="InterPro" id="IPR009057">
    <property type="entry name" value="Homeodomain-like_sf"/>
</dbReference>